<gene>
    <name evidence="1" type="ORF">NKR23_g8623</name>
</gene>
<reference evidence="1" key="1">
    <citation type="submission" date="2022-07" db="EMBL/GenBank/DDBJ databases">
        <title>Fungi with potential for degradation of polypropylene.</title>
        <authorList>
            <person name="Gostincar C."/>
        </authorList>
    </citation>
    <scope>NUCLEOTIDE SEQUENCE</scope>
    <source>
        <strain evidence="1">EXF-13308</strain>
    </source>
</reference>
<accession>A0AA38VFH0</accession>
<organism evidence="1 2">
    <name type="scientific">Pleurostoma richardsiae</name>
    <dbReference type="NCBI Taxonomy" id="41990"/>
    <lineage>
        <taxon>Eukaryota</taxon>
        <taxon>Fungi</taxon>
        <taxon>Dikarya</taxon>
        <taxon>Ascomycota</taxon>
        <taxon>Pezizomycotina</taxon>
        <taxon>Sordariomycetes</taxon>
        <taxon>Sordariomycetidae</taxon>
        <taxon>Calosphaeriales</taxon>
        <taxon>Pleurostomataceae</taxon>
        <taxon>Pleurostoma</taxon>
    </lineage>
</organism>
<sequence length="347" mass="38805">MTDVHSALVSCPNISTLDLRVTMLGCSESPDRWSFPFDLAGGEKYPALETLSLEGYDFKTRTGPGYNRQGTLDSLDTLHVESSWAREFILALRPNTLKDLTWIKSGQPLDSVLDHHDESLTRLERRTPDSMAGLGPELTPEELHSLGTKAPHLRDLTIDVHRNGTWPWDHLRAISASLYSVTNLTIYLEMASKCRQQKTRAWANWPPGDDDCCGEDQWGRPLLNSTSSLEVFEFLRAHKVGGELTRVKFYVGDWSRPWDGPDYISPWIEGKKAWIECGITFGNGTRKGEADTFCWGEDTVIPAWERCGFPQARPVAPVRIPASSDAAEVEHDAAHMDAGDIVPVELL</sequence>
<proteinExistence type="predicted"/>
<evidence type="ECO:0000313" key="2">
    <source>
        <dbReference type="Proteomes" id="UP001174694"/>
    </source>
</evidence>
<dbReference type="AlphaFoldDB" id="A0AA38VFH0"/>
<evidence type="ECO:0000313" key="1">
    <source>
        <dbReference type="EMBL" id="KAJ9138196.1"/>
    </source>
</evidence>
<name>A0AA38VFH0_9PEZI</name>
<dbReference type="EMBL" id="JANBVO010000031">
    <property type="protein sequence ID" value="KAJ9138196.1"/>
    <property type="molecule type" value="Genomic_DNA"/>
</dbReference>
<dbReference type="Proteomes" id="UP001174694">
    <property type="component" value="Unassembled WGS sequence"/>
</dbReference>
<protein>
    <submittedName>
        <fullName evidence="1">Uncharacterized protein</fullName>
    </submittedName>
</protein>
<comment type="caution">
    <text evidence="1">The sequence shown here is derived from an EMBL/GenBank/DDBJ whole genome shotgun (WGS) entry which is preliminary data.</text>
</comment>
<keyword evidence="2" id="KW-1185">Reference proteome</keyword>